<dbReference type="AlphaFoldDB" id="A0AAD6XX08"/>
<comment type="caution">
    <text evidence="8">The sequence shown here is derived from an EMBL/GenBank/DDBJ whole genome shotgun (WGS) entry which is preliminary data.</text>
</comment>
<name>A0AAD6XX08_9AGAR</name>
<protein>
    <submittedName>
        <fullName evidence="8">Acyl-CoA dehydrogenase/oxidase C-terminal</fullName>
    </submittedName>
</protein>
<dbReference type="Gene3D" id="1.20.140.10">
    <property type="entry name" value="Butyryl-CoA Dehydrogenase, subunit A, domain 3"/>
    <property type="match status" value="2"/>
</dbReference>
<dbReference type="Pfam" id="PF01756">
    <property type="entry name" value="ACOX"/>
    <property type="match status" value="1"/>
</dbReference>
<proteinExistence type="inferred from homology"/>
<evidence type="ECO:0000256" key="5">
    <source>
        <dbReference type="ARBA" id="ARBA00023002"/>
    </source>
</evidence>
<organism evidence="8 9">
    <name type="scientific">Mycena belliarum</name>
    <dbReference type="NCBI Taxonomy" id="1033014"/>
    <lineage>
        <taxon>Eukaryota</taxon>
        <taxon>Fungi</taxon>
        <taxon>Dikarya</taxon>
        <taxon>Basidiomycota</taxon>
        <taxon>Agaricomycotina</taxon>
        <taxon>Agaricomycetes</taxon>
        <taxon>Agaricomycetidae</taxon>
        <taxon>Agaricales</taxon>
        <taxon>Marasmiineae</taxon>
        <taxon>Mycenaceae</taxon>
        <taxon>Mycena</taxon>
    </lineage>
</organism>
<comment type="similarity">
    <text evidence="2">Belongs to the acyl-CoA oxidase family.</text>
</comment>
<sequence>MRAIREGFEALARGLSSGDTSHLAEMHVMTSGLKVLVSTTAIQDLETVRRSMGGGTGAARLPVWGGYQRRYEGENFVLDQQVLRAALKTFRALIRLVADQPSLFSTTPPRAAASLSPSSYYLRLLLDKQLVRPELGPDSWTHPATAILLLEWCAALLLHEATQTLAAPEGTATQRISRAVTEVFVAARVGEMIGGLSKTLKQREAALVEKVYILYLLTTIESALVDLLSFGLFRAMPTSDPPRSRDPTRALRLAIATLCGELLPQAVGLSDAFGFSDWELDSALGVYDGNVYETLWARAQEEPLNQTEVTEAYEASIRPMLLRGQSMAATKPKL</sequence>
<keyword evidence="4" id="KW-0274">FAD</keyword>
<dbReference type="GO" id="GO:0003997">
    <property type="term" value="F:acyl-CoA oxidase activity"/>
    <property type="evidence" value="ECO:0007669"/>
    <property type="project" value="InterPro"/>
</dbReference>
<dbReference type="EMBL" id="JARJCN010000003">
    <property type="protein sequence ID" value="KAJ7102303.1"/>
    <property type="molecule type" value="Genomic_DNA"/>
</dbReference>
<dbReference type="SUPFAM" id="SSF47203">
    <property type="entry name" value="Acyl-CoA dehydrogenase C-terminal domain-like"/>
    <property type="match status" value="2"/>
</dbReference>
<reference evidence="8" key="1">
    <citation type="submission" date="2023-03" db="EMBL/GenBank/DDBJ databases">
        <title>Massive genome expansion in bonnet fungi (Mycena s.s.) driven by repeated elements and novel gene families across ecological guilds.</title>
        <authorList>
            <consortium name="Lawrence Berkeley National Laboratory"/>
            <person name="Harder C.B."/>
            <person name="Miyauchi S."/>
            <person name="Viragh M."/>
            <person name="Kuo A."/>
            <person name="Thoen E."/>
            <person name="Andreopoulos B."/>
            <person name="Lu D."/>
            <person name="Skrede I."/>
            <person name="Drula E."/>
            <person name="Henrissat B."/>
            <person name="Morin E."/>
            <person name="Kohler A."/>
            <person name="Barry K."/>
            <person name="LaButti K."/>
            <person name="Morin E."/>
            <person name="Salamov A."/>
            <person name="Lipzen A."/>
            <person name="Mereny Z."/>
            <person name="Hegedus B."/>
            <person name="Baldrian P."/>
            <person name="Stursova M."/>
            <person name="Weitz H."/>
            <person name="Taylor A."/>
            <person name="Grigoriev I.V."/>
            <person name="Nagy L.G."/>
            <person name="Martin F."/>
            <person name="Kauserud H."/>
        </authorList>
    </citation>
    <scope>NUCLEOTIDE SEQUENCE</scope>
    <source>
        <strain evidence="8">CBHHK173m</strain>
    </source>
</reference>
<evidence type="ECO:0000256" key="4">
    <source>
        <dbReference type="ARBA" id="ARBA00022827"/>
    </source>
</evidence>
<dbReference type="GO" id="GO:0005777">
    <property type="term" value="C:peroxisome"/>
    <property type="evidence" value="ECO:0007669"/>
    <property type="project" value="InterPro"/>
</dbReference>
<gene>
    <name evidence="8" type="ORF">B0H15DRAFT_943241</name>
</gene>
<dbReference type="InterPro" id="IPR055060">
    <property type="entry name" value="ACOX_C_alpha1"/>
</dbReference>
<dbReference type="InterPro" id="IPR012258">
    <property type="entry name" value="Acyl-CoA_oxidase"/>
</dbReference>
<evidence type="ECO:0000256" key="1">
    <source>
        <dbReference type="ARBA" id="ARBA00001974"/>
    </source>
</evidence>
<evidence type="ECO:0000313" key="9">
    <source>
        <dbReference type="Proteomes" id="UP001222325"/>
    </source>
</evidence>
<dbReference type="PANTHER" id="PTHR10909:SF250">
    <property type="entry name" value="PEROXISOMAL ACYL-COENZYME A OXIDASE 1"/>
    <property type="match status" value="1"/>
</dbReference>
<evidence type="ECO:0000256" key="2">
    <source>
        <dbReference type="ARBA" id="ARBA00006288"/>
    </source>
</evidence>
<dbReference type="InterPro" id="IPR036250">
    <property type="entry name" value="AcylCo_DH-like_C"/>
</dbReference>
<keyword evidence="5" id="KW-0560">Oxidoreductase</keyword>
<dbReference type="GO" id="GO:0071949">
    <property type="term" value="F:FAD binding"/>
    <property type="evidence" value="ECO:0007669"/>
    <property type="project" value="InterPro"/>
</dbReference>
<evidence type="ECO:0000256" key="3">
    <source>
        <dbReference type="ARBA" id="ARBA00022630"/>
    </source>
</evidence>
<dbReference type="GO" id="GO:0055088">
    <property type="term" value="P:lipid homeostasis"/>
    <property type="evidence" value="ECO:0007669"/>
    <property type="project" value="TreeGrafter"/>
</dbReference>
<dbReference type="Proteomes" id="UP001222325">
    <property type="component" value="Unassembled WGS sequence"/>
</dbReference>
<evidence type="ECO:0000313" key="8">
    <source>
        <dbReference type="EMBL" id="KAJ7102303.1"/>
    </source>
</evidence>
<feature type="domain" description="Acyl-CoA oxidase C-terminal" evidence="6">
    <location>
        <begin position="144"/>
        <end position="321"/>
    </location>
</feature>
<dbReference type="GO" id="GO:0033540">
    <property type="term" value="P:fatty acid beta-oxidation using acyl-CoA oxidase"/>
    <property type="evidence" value="ECO:0007669"/>
    <property type="project" value="TreeGrafter"/>
</dbReference>
<evidence type="ECO:0000259" key="6">
    <source>
        <dbReference type="Pfam" id="PF01756"/>
    </source>
</evidence>
<keyword evidence="3" id="KW-0285">Flavoprotein</keyword>
<dbReference type="Pfam" id="PF22924">
    <property type="entry name" value="ACOX_C_alpha1"/>
    <property type="match status" value="1"/>
</dbReference>
<dbReference type="PANTHER" id="PTHR10909">
    <property type="entry name" value="ELECTRON TRANSPORT OXIDOREDUCTASE"/>
    <property type="match status" value="1"/>
</dbReference>
<evidence type="ECO:0000259" key="7">
    <source>
        <dbReference type="Pfam" id="PF22924"/>
    </source>
</evidence>
<feature type="domain" description="Acyl-CoA oxidase C-alpha1" evidence="7">
    <location>
        <begin position="15"/>
        <end position="86"/>
    </location>
</feature>
<comment type="cofactor">
    <cofactor evidence="1">
        <name>FAD</name>
        <dbReference type="ChEBI" id="CHEBI:57692"/>
    </cofactor>
</comment>
<dbReference type="GO" id="GO:0005504">
    <property type="term" value="F:fatty acid binding"/>
    <property type="evidence" value="ECO:0007669"/>
    <property type="project" value="TreeGrafter"/>
</dbReference>
<keyword evidence="9" id="KW-1185">Reference proteome</keyword>
<accession>A0AAD6XX08</accession>
<dbReference type="InterPro" id="IPR002655">
    <property type="entry name" value="Acyl-CoA_oxidase_C"/>
</dbReference>